<comment type="caution">
    <text evidence="1">The sequence shown here is derived from an EMBL/GenBank/DDBJ whole genome shotgun (WGS) entry which is preliminary data.</text>
</comment>
<gene>
    <name evidence="1" type="ORF">MOMA_02640</name>
</gene>
<dbReference type="EMBL" id="ANIN01000001">
    <property type="protein sequence ID" value="ELA09267.1"/>
    <property type="molecule type" value="Genomic_DNA"/>
</dbReference>
<dbReference type="AlphaFoldDB" id="L2F899"/>
<dbReference type="OrthoDB" id="6650344at2"/>
<protein>
    <submittedName>
        <fullName evidence="1">VirD2-like protein</fullName>
    </submittedName>
</protein>
<dbReference type="STRING" id="1230338.MOMA_02640"/>
<accession>L2F899</accession>
<dbReference type="Proteomes" id="UP000023795">
    <property type="component" value="Unassembled WGS sequence"/>
</dbReference>
<dbReference type="RefSeq" id="WP_009767087.1">
    <property type="nucleotide sequence ID" value="NZ_ANIN01000001.1"/>
</dbReference>
<dbReference type="PATRIC" id="fig|1230338.3.peg.576"/>
<reference evidence="1 2" key="1">
    <citation type="journal article" date="2013" name="Genome Announc.">
        <title>Genome Sequence of Moraxella macacae 0408225, a Novel Bacterial Species Isolated from a Cynomolgus Macaque with Epistaxis.</title>
        <authorList>
            <person name="Ladner J.T."/>
            <person name="Whitehouse C.A."/>
            <person name="Koroleva G.I."/>
            <person name="Palacios G.F."/>
        </authorList>
    </citation>
    <scope>NUCLEOTIDE SEQUENCE [LARGE SCALE GENOMIC DNA]</scope>
    <source>
        <strain evidence="1 2">0408225</strain>
    </source>
</reference>
<evidence type="ECO:0000313" key="2">
    <source>
        <dbReference type="Proteomes" id="UP000023795"/>
    </source>
</evidence>
<sequence length="121" mass="14007">MLLCATDDRGARLNPRKQDLHNYRVAFVNKLAEQGIEATASRRHHRFLPKDIKKDGEYQKAKRLGDIAKKPPTKAQQEKINKANTGVLKAYQSFEQQLPQSNIKTAVKELIRSRQRKEIER</sequence>
<organism evidence="1 2">
    <name type="scientific">Moraxella macacae 0408225</name>
    <dbReference type="NCBI Taxonomy" id="1230338"/>
    <lineage>
        <taxon>Bacteria</taxon>
        <taxon>Pseudomonadati</taxon>
        <taxon>Pseudomonadota</taxon>
        <taxon>Gammaproteobacteria</taxon>
        <taxon>Moraxellales</taxon>
        <taxon>Moraxellaceae</taxon>
        <taxon>Moraxella</taxon>
    </lineage>
</organism>
<proteinExistence type="predicted"/>
<keyword evidence="2" id="KW-1185">Reference proteome</keyword>
<name>L2F899_9GAMM</name>
<evidence type="ECO:0000313" key="1">
    <source>
        <dbReference type="EMBL" id="ELA09267.1"/>
    </source>
</evidence>